<keyword evidence="1" id="KW-1133">Transmembrane helix</keyword>
<keyword evidence="1" id="KW-0812">Transmembrane</keyword>
<evidence type="ECO:0000256" key="1">
    <source>
        <dbReference type="SAM" id="Phobius"/>
    </source>
</evidence>
<reference evidence="3" key="1">
    <citation type="submission" date="2013-11" db="EMBL/GenBank/DDBJ databases">
        <title>Genome sequencing of Bartonella spp. isolated from human blood.</title>
        <authorList>
            <person name="Raoult D."/>
        </authorList>
    </citation>
    <scope>NUCLEOTIDE SEQUENCE</scope>
    <source>
        <strain evidence="3">BM1374165</strain>
    </source>
</reference>
<dbReference type="STRING" id="38323.BM1374165_00528"/>
<evidence type="ECO:0000313" key="3">
    <source>
        <dbReference type="Proteomes" id="UP000019801"/>
    </source>
</evidence>
<proteinExistence type="predicted"/>
<name>X5M6P1_BARHN</name>
<protein>
    <submittedName>
        <fullName evidence="2">Uncharacterized protein</fullName>
    </submittedName>
</protein>
<dbReference type="EMBL" id="HG969191">
    <property type="protein sequence ID" value="CDO46548.1"/>
    <property type="molecule type" value="Genomic_DNA"/>
</dbReference>
<feature type="transmembrane region" description="Helical" evidence="1">
    <location>
        <begin position="6"/>
        <end position="23"/>
    </location>
</feature>
<organism evidence="2 3">
    <name type="scientific">Bartonella henselae</name>
    <name type="common">Rochalimaea henselae</name>
    <dbReference type="NCBI Taxonomy" id="38323"/>
    <lineage>
        <taxon>Bacteria</taxon>
        <taxon>Pseudomonadati</taxon>
        <taxon>Pseudomonadota</taxon>
        <taxon>Alphaproteobacteria</taxon>
        <taxon>Hyphomicrobiales</taxon>
        <taxon>Bartonellaceae</taxon>
        <taxon>Bartonella</taxon>
    </lineage>
</organism>
<dbReference type="AlphaFoldDB" id="X5M6P1"/>
<keyword evidence="1" id="KW-0472">Membrane</keyword>
<sequence length="35" mass="3896">MHVTSIILTFIGLVGIINQAILLQKDQKEDIGFLL</sequence>
<gene>
    <name evidence="2" type="ORF">BM1374165_00528</name>
</gene>
<accession>X5M6P1</accession>
<evidence type="ECO:0000313" key="2">
    <source>
        <dbReference type="EMBL" id="CDO46548.1"/>
    </source>
</evidence>
<dbReference type="Proteomes" id="UP000019801">
    <property type="component" value="Chromosome I"/>
</dbReference>
<dbReference type="KEGG" id="bhs:BM1374165_00528"/>